<protein>
    <submittedName>
        <fullName evidence="1">Uncharacterized protein</fullName>
    </submittedName>
</protein>
<accession>A0A1D6DYY4</accession>
<dbReference type="PaxDb" id="4577-GRMZM2G300497_P01"/>
<dbReference type="AlphaFoldDB" id="A0A1D6DYY4"/>
<name>A0A1D6DYY4_MAIZE</name>
<dbReference type="SMR" id="A0A1D6DYY4"/>
<reference evidence="1" key="1">
    <citation type="submission" date="2015-12" db="EMBL/GenBank/DDBJ databases">
        <title>Update maize B73 reference genome by single molecule sequencing technologies.</title>
        <authorList>
            <consortium name="Maize Genome Sequencing Project"/>
            <person name="Ware D."/>
        </authorList>
    </citation>
    <scope>NUCLEOTIDE SEQUENCE [LARGE SCALE GENOMIC DNA]</scope>
    <source>
        <tissue evidence="1">Seedling</tissue>
    </source>
</reference>
<dbReference type="InParanoid" id="A0A1D6DYY4"/>
<dbReference type="Gene3D" id="3.80.10.10">
    <property type="entry name" value="Ribonuclease Inhibitor"/>
    <property type="match status" value="1"/>
</dbReference>
<evidence type="ECO:0000313" key="1">
    <source>
        <dbReference type="EMBL" id="ONM13764.1"/>
    </source>
</evidence>
<sequence length="85" mass="9530">MCFIDEQEKALQLLTSLQGLAILGFLNLEELPAVLHSLHSLERLDNIRGCPRISRLPETGLPPSLEALEINDCSVELQEQCRMLC</sequence>
<dbReference type="EMBL" id="CM007648">
    <property type="protein sequence ID" value="ONM13764.1"/>
    <property type="molecule type" value="Genomic_DNA"/>
</dbReference>
<gene>
    <name evidence="1" type="ORF">ZEAMMB73_Zm00001d002268</name>
</gene>
<proteinExistence type="predicted"/>
<dbReference type="InterPro" id="IPR032675">
    <property type="entry name" value="LRR_dom_sf"/>
</dbReference>
<dbReference type="SUPFAM" id="SSF52058">
    <property type="entry name" value="L domain-like"/>
    <property type="match status" value="1"/>
</dbReference>
<organism evidence="1">
    <name type="scientific">Zea mays</name>
    <name type="common">Maize</name>
    <dbReference type="NCBI Taxonomy" id="4577"/>
    <lineage>
        <taxon>Eukaryota</taxon>
        <taxon>Viridiplantae</taxon>
        <taxon>Streptophyta</taxon>
        <taxon>Embryophyta</taxon>
        <taxon>Tracheophyta</taxon>
        <taxon>Spermatophyta</taxon>
        <taxon>Magnoliopsida</taxon>
        <taxon>Liliopsida</taxon>
        <taxon>Poales</taxon>
        <taxon>Poaceae</taxon>
        <taxon>PACMAD clade</taxon>
        <taxon>Panicoideae</taxon>
        <taxon>Andropogonodae</taxon>
        <taxon>Andropogoneae</taxon>
        <taxon>Tripsacinae</taxon>
        <taxon>Zea</taxon>
    </lineage>
</organism>
<dbReference type="OMA" id="CFIDEQE"/>